<keyword evidence="2" id="KW-1185">Reference proteome</keyword>
<dbReference type="EMBL" id="JAWDJW010003368">
    <property type="protein sequence ID" value="KAK3076946.1"/>
    <property type="molecule type" value="Genomic_DNA"/>
</dbReference>
<proteinExistence type="predicted"/>
<gene>
    <name evidence="1" type="ORF">LTS18_011583</name>
</gene>
<evidence type="ECO:0000313" key="2">
    <source>
        <dbReference type="Proteomes" id="UP001186974"/>
    </source>
</evidence>
<name>A0ACC3DJV8_9PEZI</name>
<feature type="non-terminal residue" evidence="1">
    <location>
        <position position="1"/>
    </location>
</feature>
<accession>A0ACC3DJV8</accession>
<sequence>TSLSRQLPLLKISNILVCCSRLLVASVLSRPSWAGTSLSSCLARPLAFLSRFLHSILAASFSPTPRLRLWRGAPPRLF</sequence>
<reference evidence="1" key="1">
    <citation type="submission" date="2024-09" db="EMBL/GenBank/DDBJ databases">
        <title>Black Yeasts Isolated from many extreme environments.</title>
        <authorList>
            <person name="Coleine C."/>
            <person name="Stajich J.E."/>
            <person name="Selbmann L."/>
        </authorList>
    </citation>
    <scope>NUCLEOTIDE SEQUENCE</scope>
    <source>
        <strain evidence="1">CCFEE 5737</strain>
    </source>
</reference>
<evidence type="ECO:0000313" key="1">
    <source>
        <dbReference type="EMBL" id="KAK3076946.1"/>
    </source>
</evidence>
<feature type="non-terminal residue" evidence="1">
    <location>
        <position position="78"/>
    </location>
</feature>
<dbReference type="Proteomes" id="UP001186974">
    <property type="component" value="Unassembled WGS sequence"/>
</dbReference>
<comment type="caution">
    <text evidence="1">The sequence shown here is derived from an EMBL/GenBank/DDBJ whole genome shotgun (WGS) entry which is preliminary data.</text>
</comment>
<organism evidence="1 2">
    <name type="scientific">Coniosporium uncinatum</name>
    <dbReference type="NCBI Taxonomy" id="93489"/>
    <lineage>
        <taxon>Eukaryota</taxon>
        <taxon>Fungi</taxon>
        <taxon>Dikarya</taxon>
        <taxon>Ascomycota</taxon>
        <taxon>Pezizomycotina</taxon>
        <taxon>Dothideomycetes</taxon>
        <taxon>Dothideomycetes incertae sedis</taxon>
        <taxon>Coniosporium</taxon>
    </lineage>
</organism>
<protein>
    <submittedName>
        <fullName evidence="1">Uncharacterized protein</fullName>
    </submittedName>
</protein>